<evidence type="ECO:0000256" key="1">
    <source>
        <dbReference type="SAM" id="SignalP"/>
    </source>
</evidence>
<evidence type="ECO:0000313" key="2">
    <source>
        <dbReference type="EMBL" id="CBK43947.1"/>
    </source>
</evidence>
<gene>
    <name evidence="2" type="ORF">NIDE4285</name>
</gene>
<feature type="signal peptide" evidence="1">
    <location>
        <begin position="1"/>
        <end position="28"/>
    </location>
</feature>
<evidence type="ECO:0000313" key="3">
    <source>
        <dbReference type="Proteomes" id="UP000001660"/>
    </source>
</evidence>
<accession>D8P8W5</accession>
<dbReference type="Proteomes" id="UP000001660">
    <property type="component" value="Chromosome"/>
</dbReference>
<sequence length="187" mass="20793">MNSPRRSVFITFIAAVLLLSASATPGLAQTNAVSHSPAKVVEKYFALDNKGVRLDAGSFEAVAGLVDWKEEPAWGKVIVINGFTVPDDFRQWEIVNRLEVLVPVEFHVLGVMYLDTAGFVPEPGTEQVRVRVKVQGARWKIMEPILPPHVGQKRMLNVVRQAMLDEKDGVRHESLAALQAELRKARE</sequence>
<dbReference type="STRING" id="330214.NIDE4285"/>
<organism evidence="2 3">
    <name type="scientific">Nitrospira defluvii</name>
    <dbReference type="NCBI Taxonomy" id="330214"/>
    <lineage>
        <taxon>Bacteria</taxon>
        <taxon>Pseudomonadati</taxon>
        <taxon>Nitrospirota</taxon>
        <taxon>Nitrospiria</taxon>
        <taxon>Nitrospirales</taxon>
        <taxon>Nitrospiraceae</taxon>
        <taxon>Nitrospira</taxon>
    </lineage>
</organism>
<dbReference type="HOGENOM" id="CLU_1445206_0_0_0"/>
<dbReference type="KEGG" id="nde:NIDE4285"/>
<dbReference type="AlphaFoldDB" id="D8P8W5"/>
<keyword evidence="1" id="KW-0732">Signal</keyword>
<keyword evidence="3" id="KW-1185">Reference proteome</keyword>
<reference evidence="2 3" key="1">
    <citation type="journal article" date="2010" name="Proc. Natl. Acad. Sci. U.S.A.">
        <title>A Nitrospira metagenome illuminates the physiology and evolution of globally important nitrite-oxidizing bacteria.</title>
        <authorList>
            <person name="Lucker S."/>
            <person name="Wagner M."/>
            <person name="Maixner F."/>
            <person name="Pelletier E."/>
            <person name="Koch H."/>
            <person name="Vacherie B."/>
            <person name="Rattei T."/>
            <person name="Sinninghe Damste J."/>
            <person name="Spieck E."/>
            <person name="Le Paslier D."/>
            <person name="Daims H."/>
        </authorList>
    </citation>
    <scope>NUCLEOTIDE SEQUENCE [LARGE SCALE GENOMIC DNA]</scope>
</reference>
<dbReference type="EMBL" id="FP929003">
    <property type="protein sequence ID" value="CBK43947.1"/>
    <property type="molecule type" value="Genomic_DNA"/>
</dbReference>
<protein>
    <submittedName>
        <fullName evidence="2">Uncharacterized protein</fullName>
    </submittedName>
</protein>
<dbReference type="OrthoDB" id="9795159at2"/>
<proteinExistence type="predicted"/>
<name>D8P8W5_9BACT</name>
<feature type="chain" id="PRO_5003119727" evidence="1">
    <location>
        <begin position="29"/>
        <end position="187"/>
    </location>
</feature>